<dbReference type="RefSeq" id="WP_114191024.1">
    <property type="nucleotide sequence ID" value="NZ_CP029295.1"/>
</dbReference>
<dbReference type="GO" id="GO:0005737">
    <property type="term" value="C:cytoplasm"/>
    <property type="evidence" value="ECO:0007669"/>
    <property type="project" value="TreeGrafter"/>
</dbReference>
<dbReference type="InterPro" id="IPR020568">
    <property type="entry name" value="Ribosomal_Su5_D2-typ_SF"/>
</dbReference>
<dbReference type="EMBL" id="CP029295">
    <property type="protein sequence ID" value="AXE60923.1"/>
    <property type="molecule type" value="Genomic_DNA"/>
</dbReference>
<gene>
    <name evidence="3" type="ORF">DA803_02350</name>
</gene>
<dbReference type="SUPFAM" id="SSF54211">
    <property type="entry name" value="Ribosomal protein S5 domain 2-like"/>
    <property type="match status" value="1"/>
</dbReference>
<dbReference type="InterPro" id="IPR020569">
    <property type="entry name" value="UPF0029_Impact_CS"/>
</dbReference>
<dbReference type="Gene3D" id="3.30.230.30">
    <property type="entry name" value="Impact, N-terminal domain"/>
    <property type="match status" value="1"/>
</dbReference>
<dbReference type="Pfam" id="PF01205">
    <property type="entry name" value="Impact_N"/>
    <property type="match status" value="1"/>
</dbReference>
<dbReference type="PANTHER" id="PTHR16301">
    <property type="entry name" value="IMPACT-RELATED"/>
    <property type="match status" value="1"/>
</dbReference>
<evidence type="ECO:0000313" key="3">
    <source>
        <dbReference type="EMBL" id="AXE60923.1"/>
    </source>
</evidence>
<dbReference type="AlphaFoldDB" id="A0A2Z5IQ37"/>
<protein>
    <submittedName>
        <fullName evidence="3">Proline dipeptidase</fullName>
    </submittedName>
</protein>
<dbReference type="KEGG" id="mpho:DA803_02350"/>
<comment type="similarity">
    <text evidence="1">Belongs to the IMPACT family.</text>
</comment>
<accession>A0A2Z5IQ37</accession>
<dbReference type="InterPro" id="IPR036956">
    <property type="entry name" value="Impact_N_sf"/>
</dbReference>
<evidence type="ECO:0000259" key="2">
    <source>
        <dbReference type="Pfam" id="PF01205"/>
    </source>
</evidence>
<dbReference type="InterPro" id="IPR001498">
    <property type="entry name" value="Impact_N"/>
</dbReference>
<dbReference type="GO" id="GO:0006446">
    <property type="term" value="P:regulation of translational initiation"/>
    <property type="evidence" value="ECO:0007669"/>
    <property type="project" value="TreeGrafter"/>
</dbReference>
<dbReference type="Proteomes" id="UP000252477">
    <property type="component" value="Chromosome"/>
</dbReference>
<dbReference type="PANTHER" id="PTHR16301:SF20">
    <property type="entry name" value="IMPACT FAMILY MEMBER YIGZ"/>
    <property type="match status" value="1"/>
</dbReference>
<dbReference type="InterPro" id="IPR023582">
    <property type="entry name" value="Impact"/>
</dbReference>
<sequence>MKIYEIKKSKFIGYLLDVESIEDIKNKINKLRTQHKKARHVVYAYQFIDNNNNVRNAYTDDKEPKGVAGIPLMMLLNNKKISNKAIVIIRYFGGVELGKSNLLRAYLHTAKLVLENE</sequence>
<organism evidence="3 4">
    <name type="scientific">[Mycoplasma] phocae</name>
    <dbReference type="NCBI Taxonomy" id="142651"/>
    <lineage>
        <taxon>Bacteria</taxon>
        <taxon>Bacillati</taxon>
        <taxon>Mycoplasmatota</taxon>
        <taxon>Mycoplasmoidales</taxon>
        <taxon>Metamycoplasmataceae</taxon>
        <taxon>Metamycoplasma</taxon>
    </lineage>
</organism>
<dbReference type="PROSITE" id="PS00910">
    <property type="entry name" value="UPF0029"/>
    <property type="match status" value="1"/>
</dbReference>
<dbReference type="OrthoDB" id="9813771at2"/>
<keyword evidence="4" id="KW-1185">Reference proteome</keyword>
<name>A0A2Z5IQ37_9BACT</name>
<evidence type="ECO:0000313" key="4">
    <source>
        <dbReference type="Proteomes" id="UP000252477"/>
    </source>
</evidence>
<proteinExistence type="inferred from homology"/>
<evidence type="ECO:0000256" key="1">
    <source>
        <dbReference type="ARBA" id="ARBA00007665"/>
    </source>
</evidence>
<feature type="domain" description="Impact N-terminal" evidence="2">
    <location>
        <begin position="7"/>
        <end position="114"/>
    </location>
</feature>
<reference evidence="3 4" key="1">
    <citation type="submission" date="2018-05" db="EMBL/GenBank/DDBJ databases">
        <title>Annotation of the Mycoplasma phocidae genome.</title>
        <authorList>
            <person name="Brown D.R."/>
            <person name="Kutish G.F."/>
            <person name="Frasca S.Jr."/>
        </authorList>
    </citation>
    <scope>NUCLEOTIDE SEQUENCE [LARGE SCALE GENOMIC DNA]</scope>
    <source>
        <strain evidence="3 4">105</strain>
    </source>
</reference>